<evidence type="ECO:0000256" key="1">
    <source>
        <dbReference type="ARBA" id="ARBA00022723"/>
    </source>
</evidence>
<evidence type="ECO:0000256" key="2">
    <source>
        <dbReference type="ARBA" id="ARBA00023239"/>
    </source>
</evidence>
<name>A0A6A6ESE6_9PEZI</name>
<keyword evidence="1" id="KW-0479">Metal-binding</keyword>
<dbReference type="GO" id="GO:0016832">
    <property type="term" value="F:aldehyde-lyase activity"/>
    <property type="evidence" value="ECO:0007669"/>
    <property type="project" value="TreeGrafter"/>
</dbReference>
<dbReference type="SMART" id="SM01007">
    <property type="entry name" value="Aldolase_II"/>
    <property type="match status" value="1"/>
</dbReference>
<dbReference type="PANTHER" id="PTHR22789">
    <property type="entry name" value="FUCULOSE PHOSPHATE ALDOLASE"/>
    <property type="match status" value="1"/>
</dbReference>
<feature type="domain" description="Class II aldolase/adducin N-terminal" evidence="3">
    <location>
        <begin position="17"/>
        <end position="223"/>
    </location>
</feature>
<keyword evidence="5" id="KW-1185">Reference proteome</keyword>
<dbReference type="SUPFAM" id="SSF53639">
    <property type="entry name" value="AraD/HMP-PK domain-like"/>
    <property type="match status" value="1"/>
</dbReference>
<evidence type="ECO:0000313" key="5">
    <source>
        <dbReference type="Proteomes" id="UP000800200"/>
    </source>
</evidence>
<dbReference type="PANTHER" id="PTHR22789:SF0">
    <property type="entry name" value="3-OXO-TETRONATE 4-PHOSPHATE DECARBOXYLASE-RELATED"/>
    <property type="match status" value="1"/>
</dbReference>
<dbReference type="Gene3D" id="3.40.225.10">
    <property type="entry name" value="Class II aldolase/adducin N-terminal domain"/>
    <property type="match status" value="1"/>
</dbReference>
<accession>A0A6A6ESE6</accession>
<dbReference type="GO" id="GO:0046872">
    <property type="term" value="F:metal ion binding"/>
    <property type="evidence" value="ECO:0007669"/>
    <property type="project" value="UniProtKB-KW"/>
</dbReference>
<proteinExistence type="predicted"/>
<evidence type="ECO:0000313" key="4">
    <source>
        <dbReference type="EMBL" id="KAF2193699.1"/>
    </source>
</evidence>
<dbReference type="InterPro" id="IPR050197">
    <property type="entry name" value="Aldolase_class_II_sugar_metab"/>
</dbReference>
<dbReference type="Proteomes" id="UP000800200">
    <property type="component" value="Unassembled WGS sequence"/>
</dbReference>
<dbReference type="InterPro" id="IPR036409">
    <property type="entry name" value="Aldolase_II/adducin_N_sf"/>
</dbReference>
<dbReference type="Pfam" id="PF00596">
    <property type="entry name" value="Aldolase_II"/>
    <property type="match status" value="1"/>
</dbReference>
<evidence type="ECO:0000259" key="3">
    <source>
        <dbReference type="SMART" id="SM01007"/>
    </source>
</evidence>
<sequence length="290" mass="32432">MPLHSREGPKAYKTQLQLLISANHILHHHGLVDAFGHISIRNPLNSSEYIIAQYNPGAPALVSSLDDFIEYNVDDSTPAYEPQPKGYSERFIHGEIFRRFPSVNCIVHSHSEKVISFTVAGATIKPVFHMAGFLGAEGPPIFDATGVYNNEYPHEKDYQPDMLVKNALLGTHLADKFSKIPDSKTLDYPVVLQRKHGFTCVGDSIQNAVYRAIYLQKNCVLMKDAMDLNSGRLSNLDYLTPEEAEACAKMNEATADKAFRLWLREVEVNLLYRNEEGVPKELPVGGMKEG</sequence>
<dbReference type="OrthoDB" id="2932980at2759"/>
<organism evidence="4 5">
    <name type="scientific">Zopfia rhizophila CBS 207.26</name>
    <dbReference type="NCBI Taxonomy" id="1314779"/>
    <lineage>
        <taxon>Eukaryota</taxon>
        <taxon>Fungi</taxon>
        <taxon>Dikarya</taxon>
        <taxon>Ascomycota</taxon>
        <taxon>Pezizomycotina</taxon>
        <taxon>Dothideomycetes</taxon>
        <taxon>Dothideomycetes incertae sedis</taxon>
        <taxon>Zopfiaceae</taxon>
        <taxon>Zopfia</taxon>
    </lineage>
</organism>
<dbReference type="GO" id="GO:0019323">
    <property type="term" value="P:pentose catabolic process"/>
    <property type="evidence" value="ECO:0007669"/>
    <property type="project" value="TreeGrafter"/>
</dbReference>
<gene>
    <name evidence="4" type="ORF">K469DRAFT_691221</name>
</gene>
<keyword evidence="2" id="KW-0456">Lyase</keyword>
<reference evidence="4" key="1">
    <citation type="journal article" date="2020" name="Stud. Mycol.">
        <title>101 Dothideomycetes genomes: a test case for predicting lifestyles and emergence of pathogens.</title>
        <authorList>
            <person name="Haridas S."/>
            <person name="Albert R."/>
            <person name="Binder M."/>
            <person name="Bloem J."/>
            <person name="Labutti K."/>
            <person name="Salamov A."/>
            <person name="Andreopoulos B."/>
            <person name="Baker S."/>
            <person name="Barry K."/>
            <person name="Bills G."/>
            <person name="Bluhm B."/>
            <person name="Cannon C."/>
            <person name="Castanera R."/>
            <person name="Culley D."/>
            <person name="Daum C."/>
            <person name="Ezra D."/>
            <person name="Gonzalez J."/>
            <person name="Henrissat B."/>
            <person name="Kuo A."/>
            <person name="Liang C."/>
            <person name="Lipzen A."/>
            <person name="Lutzoni F."/>
            <person name="Magnuson J."/>
            <person name="Mondo S."/>
            <person name="Nolan M."/>
            <person name="Ohm R."/>
            <person name="Pangilinan J."/>
            <person name="Park H.-J."/>
            <person name="Ramirez L."/>
            <person name="Alfaro M."/>
            <person name="Sun H."/>
            <person name="Tritt A."/>
            <person name="Yoshinaga Y."/>
            <person name="Zwiers L.-H."/>
            <person name="Turgeon B."/>
            <person name="Goodwin S."/>
            <person name="Spatafora J."/>
            <person name="Crous P."/>
            <person name="Grigoriev I."/>
        </authorList>
    </citation>
    <scope>NUCLEOTIDE SEQUENCE</scope>
    <source>
        <strain evidence="4">CBS 207.26</strain>
    </source>
</reference>
<dbReference type="AlphaFoldDB" id="A0A6A6ESE6"/>
<dbReference type="InterPro" id="IPR001303">
    <property type="entry name" value="Aldolase_II/adducin_N"/>
</dbReference>
<dbReference type="EMBL" id="ML994613">
    <property type="protein sequence ID" value="KAF2193699.1"/>
    <property type="molecule type" value="Genomic_DNA"/>
</dbReference>
<protein>
    <submittedName>
        <fullName evidence="4">Arad-like aldolase/epimerase</fullName>
    </submittedName>
</protein>
<dbReference type="GO" id="GO:0005829">
    <property type="term" value="C:cytosol"/>
    <property type="evidence" value="ECO:0007669"/>
    <property type="project" value="TreeGrafter"/>
</dbReference>